<protein>
    <recommendedName>
        <fullName evidence="2">2TM domain-containing protein</fullName>
    </recommendedName>
</protein>
<feature type="transmembrane region" description="Helical" evidence="1">
    <location>
        <begin position="30"/>
        <end position="51"/>
    </location>
</feature>
<organism evidence="3 4">
    <name type="scientific">Neolewinella antarctica</name>
    <dbReference type="NCBI Taxonomy" id="442734"/>
    <lineage>
        <taxon>Bacteria</taxon>
        <taxon>Pseudomonadati</taxon>
        <taxon>Bacteroidota</taxon>
        <taxon>Saprospiria</taxon>
        <taxon>Saprospirales</taxon>
        <taxon>Lewinellaceae</taxon>
        <taxon>Neolewinella</taxon>
    </lineage>
</organism>
<evidence type="ECO:0000259" key="2">
    <source>
        <dbReference type="Pfam" id="PF13239"/>
    </source>
</evidence>
<proteinExistence type="predicted"/>
<keyword evidence="1" id="KW-0812">Transmembrane</keyword>
<accession>A0ABX0XAP7</accession>
<reference evidence="3 4" key="1">
    <citation type="submission" date="2020-03" db="EMBL/GenBank/DDBJ databases">
        <title>Genomic Encyclopedia of Type Strains, Phase IV (KMG-IV): sequencing the most valuable type-strain genomes for metagenomic binning, comparative biology and taxonomic classification.</title>
        <authorList>
            <person name="Goeker M."/>
        </authorList>
    </citation>
    <scope>NUCLEOTIDE SEQUENCE [LARGE SCALE GENOMIC DNA]</scope>
    <source>
        <strain evidence="3 4">DSM 105096</strain>
    </source>
</reference>
<evidence type="ECO:0000313" key="3">
    <source>
        <dbReference type="EMBL" id="NJC26333.1"/>
    </source>
</evidence>
<dbReference type="RefSeq" id="WP_168037084.1">
    <property type="nucleotide sequence ID" value="NZ_JAATJH010000002.1"/>
</dbReference>
<keyword evidence="4" id="KW-1185">Reference proteome</keyword>
<name>A0ABX0XAP7_9BACT</name>
<evidence type="ECO:0000313" key="4">
    <source>
        <dbReference type="Proteomes" id="UP000770785"/>
    </source>
</evidence>
<keyword evidence="1" id="KW-1133">Transmembrane helix</keyword>
<dbReference type="EMBL" id="JAATJH010000002">
    <property type="protein sequence ID" value="NJC26333.1"/>
    <property type="molecule type" value="Genomic_DNA"/>
</dbReference>
<sequence length="116" mass="13800">MSRRQTPKTRPYEEKSLVEKQQDFKRHLRTYVVMSLFFFVLNATTAFGAWWFYWPMLGWGIGVILQGLSLYGPLRDADSTHQQEQLEPLPDLEDRYPGMELKELQTNKPYREEDLV</sequence>
<evidence type="ECO:0000256" key="1">
    <source>
        <dbReference type="SAM" id="Phobius"/>
    </source>
</evidence>
<comment type="caution">
    <text evidence="3">The sequence shown here is derived from an EMBL/GenBank/DDBJ whole genome shotgun (WGS) entry which is preliminary data.</text>
</comment>
<gene>
    <name evidence="3" type="ORF">GGR27_001832</name>
</gene>
<dbReference type="Proteomes" id="UP000770785">
    <property type="component" value="Unassembled WGS sequence"/>
</dbReference>
<feature type="domain" description="2TM" evidence="2">
    <location>
        <begin position="15"/>
        <end position="75"/>
    </location>
</feature>
<dbReference type="Pfam" id="PF13239">
    <property type="entry name" value="2TM"/>
    <property type="match status" value="1"/>
</dbReference>
<keyword evidence="1" id="KW-0472">Membrane</keyword>
<dbReference type="InterPro" id="IPR025698">
    <property type="entry name" value="2TM_dom"/>
</dbReference>